<gene>
    <name evidence="1" type="ordered locus">SVI_2853</name>
</gene>
<reference evidence="2" key="1">
    <citation type="journal article" date="2010" name="Mol. Biosyst.">
        <title>Complete genome sequence and comparative analysis of Shewanella violacea, a psychrophilic and piezophilic bacterium from deep sea floor sediments.</title>
        <authorList>
            <person name="Aono E."/>
            <person name="Baba T."/>
            <person name="Ara T."/>
            <person name="Nishi T."/>
            <person name="Nakamichi T."/>
            <person name="Inamoto E."/>
            <person name="Toyonaga H."/>
            <person name="Hasegawa M."/>
            <person name="Takai Y."/>
            <person name="Okumura Y."/>
            <person name="Baba M."/>
            <person name="Tomita M."/>
            <person name="Kato C."/>
            <person name="Oshima T."/>
            <person name="Nakasone K."/>
            <person name="Mori H."/>
        </authorList>
    </citation>
    <scope>NUCLEOTIDE SEQUENCE [LARGE SCALE GENOMIC DNA]</scope>
    <source>
        <strain evidence="2">JCM 10179 / CIP 106290 / LMG 19151 / DSS12</strain>
    </source>
</reference>
<evidence type="ECO:0000313" key="1">
    <source>
        <dbReference type="EMBL" id="BAJ02824.1"/>
    </source>
</evidence>
<name>D4ZMC5_SHEVD</name>
<sequence>MLNHSGINLFVGSTFPFNGPFWGDWYMLIIYNVTITGPTESQCYSQVKGAVYFNF</sequence>
<proteinExistence type="predicted"/>
<dbReference type="AlphaFoldDB" id="D4ZMC5"/>
<dbReference type="KEGG" id="svo:SVI_2853"/>
<dbReference type="HOGENOM" id="CLU_3029927_0_0_6"/>
<protein>
    <submittedName>
        <fullName evidence="1">Uncharacterized protein</fullName>
    </submittedName>
</protein>
<dbReference type="Proteomes" id="UP000002350">
    <property type="component" value="Chromosome"/>
</dbReference>
<keyword evidence="2" id="KW-1185">Reference proteome</keyword>
<dbReference type="EMBL" id="AP011177">
    <property type="protein sequence ID" value="BAJ02824.1"/>
    <property type="molecule type" value="Genomic_DNA"/>
</dbReference>
<organism evidence="1 2">
    <name type="scientific">Shewanella violacea (strain JCM 10179 / CIP 106290 / LMG 19151 / DSS12)</name>
    <dbReference type="NCBI Taxonomy" id="637905"/>
    <lineage>
        <taxon>Bacteria</taxon>
        <taxon>Pseudomonadati</taxon>
        <taxon>Pseudomonadota</taxon>
        <taxon>Gammaproteobacteria</taxon>
        <taxon>Alteromonadales</taxon>
        <taxon>Shewanellaceae</taxon>
        <taxon>Shewanella</taxon>
    </lineage>
</organism>
<evidence type="ECO:0000313" key="2">
    <source>
        <dbReference type="Proteomes" id="UP000002350"/>
    </source>
</evidence>
<accession>D4ZMC5</accession>